<protein>
    <submittedName>
        <fullName evidence="2">Uncharacterized protein</fullName>
    </submittedName>
</protein>
<name>A0AAW1JIT6_POPJA</name>
<comment type="caution">
    <text evidence="2">The sequence shown here is derived from an EMBL/GenBank/DDBJ whole genome shotgun (WGS) entry which is preliminary data.</text>
</comment>
<feature type="region of interest" description="Disordered" evidence="1">
    <location>
        <begin position="1"/>
        <end position="74"/>
    </location>
</feature>
<dbReference type="EMBL" id="JASPKY010000363">
    <property type="protein sequence ID" value="KAK9703846.1"/>
    <property type="molecule type" value="Genomic_DNA"/>
</dbReference>
<evidence type="ECO:0000313" key="2">
    <source>
        <dbReference type="EMBL" id="KAK9703846.1"/>
    </source>
</evidence>
<dbReference type="AlphaFoldDB" id="A0AAW1JIT6"/>
<sequence>MIRTPPNHLRQSADTPLPATPDGESKTIMNKNSSNESHDSEAHSPSYGDNLSEDNPTPFAPRPSPGLEDLSDKKIIKQIKNLQRLLESRYKKRKPKKNLSNDPSLRDIISPGSLSPIDLDPFVLPLLW</sequence>
<proteinExistence type="predicted"/>
<evidence type="ECO:0000313" key="3">
    <source>
        <dbReference type="Proteomes" id="UP001458880"/>
    </source>
</evidence>
<feature type="region of interest" description="Disordered" evidence="1">
    <location>
        <begin position="86"/>
        <end position="113"/>
    </location>
</feature>
<organism evidence="2 3">
    <name type="scientific">Popillia japonica</name>
    <name type="common">Japanese beetle</name>
    <dbReference type="NCBI Taxonomy" id="7064"/>
    <lineage>
        <taxon>Eukaryota</taxon>
        <taxon>Metazoa</taxon>
        <taxon>Ecdysozoa</taxon>
        <taxon>Arthropoda</taxon>
        <taxon>Hexapoda</taxon>
        <taxon>Insecta</taxon>
        <taxon>Pterygota</taxon>
        <taxon>Neoptera</taxon>
        <taxon>Endopterygota</taxon>
        <taxon>Coleoptera</taxon>
        <taxon>Polyphaga</taxon>
        <taxon>Scarabaeiformia</taxon>
        <taxon>Scarabaeidae</taxon>
        <taxon>Rutelinae</taxon>
        <taxon>Popillia</taxon>
    </lineage>
</organism>
<dbReference type="Proteomes" id="UP001458880">
    <property type="component" value="Unassembled WGS sequence"/>
</dbReference>
<gene>
    <name evidence="2" type="ORF">QE152_g29129</name>
</gene>
<evidence type="ECO:0000256" key="1">
    <source>
        <dbReference type="SAM" id="MobiDB-lite"/>
    </source>
</evidence>
<keyword evidence="3" id="KW-1185">Reference proteome</keyword>
<accession>A0AAW1JIT6</accession>
<reference evidence="2 3" key="1">
    <citation type="journal article" date="2024" name="BMC Genomics">
        <title>De novo assembly and annotation of Popillia japonica's genome with initial clues to its potential as an invasive pest.</title>
        <authorList>
            <person name="Cucini C."/>
            <person name="Boschi S."/>
            <person name="Funari R."/>
            <person name="Cardaioli E."/>
            <person name="Iannotti N."/>
            <person name="Marturano G."/>
            <person name="Paoli F."/>
            <person name="Bruttini M."/>
            <person name="Carapelli A."/>
            <person name="Frati F."/>
            <person name="Nardi F."/>
        </authorList>
    </citation>
    <scope>NUCLEOTIDE SEQUENCE [LARGE SCALE GENOMIC DNA]</scope>
    <source>
        <strain evidence="2">DMR45628</strain>
    </source>
</reference>